<dbReference type="Pfam" id="PF25975">
    <property type="entry name" value="CzcB_C"/>
    <property type="match status" value="1"/>
</dbReference>
<dbReference type="InterPro" id="IPR058791">
    <property type="entry name" value="3HB_CusB"/>
</dbReference>
<dbReference type="InterPro" id="IPR042230">
    <property type="entry name" value="CusF_sf"/>
</dbReference>
<dbReference type="GO" id="GO:0030288">
    <property type="term" value="C:outer membrane-bounded periplasmic space"/>
    <property type="evidence" value="ECO:0007669"/>
    <property type="project" value="TreeGrafter"/>
</dbReference>
<evidence type="ECO:0000313" key="10">
    <source>
        <dbReference type="Proteomes" id="UP001169760"/>
    </source>
</evidence>
<feature type="domain" description="CusB-like beta-barrel" evidence="7">
    <location>
        <begin position="249"/>
        <end position="326"/>
    </location>
</feature>
<dbReference type="Gene3D" id="6.10.140.730">
    <property type="match status" value="1"/>
</dbReference>
<organism evidence="9 10">
    <name type="scientific">Saccharophagus degradans</name>
    <dbReference type="NCBI Taxonomy" id="86304"/>
    <lineage>
        <taxon>Bacteria</taxon>
        <taxon>Pseudomonadati</taxon>
        <taxon>Pseudomonadota</taxon>
        <taxon>Gammaproteobacteria</taxon>
        <taxon>Cellvibrionales</taxon>
        <taxon>Cellvibrionaceae</taxon>
        <taxon>Saccharophagus</taxon>
    </lineage>
</organism>
<evidence type="ECO:0000259" key="6">
    <source>
        <dbReference type="Pfam" id="PF25919"/>
    </source>
</evidence>
<dbReference type="InterPro" id="IPR006143">
    <property type="entry name" value="RND_pump_MFP"/>
</dbReference>
<dbReference type="RefSeq" id="WP_019604672.1">
    <property type="nucleotide sequence ID" value="NZ_JAUOPB010000007.1"/>
</dbReference>
<accession>A0AAW7X935</accession>
<dbReference type="Proteomes" id="UP001169760">
    <property type="component" value="Unassembled WGS sequence"/>
</dbReference>
<proteinExistence type="inferred from homology"/>
<name>A0AAW7X935_9GAMM</name>
<dbReference type="InterPro" id="IPR058790">
    <property type="entry name" value="BSH_CusB"/>
</dbReference>
<comment type="caution">
    <text evidence="9">The sequence shown here is derived from an EMBL/GenBank/DDBJ whole genome shotgun (WGS) entry which is preliminary data.</text>
</comment>
<dbReference type="GO" id="GO:0022857">
    <property type="term" value="F:transmembrane transporter activity"/>
    <property type="evidence" value="ECO:0007669"/>
    <property type="project" value="InterPro"/>
</dbReference>
<dbReference type="EMBL" id="JAUOPB010000007">
    <property type="protein sequence ID" value="MDO6423013.1"/>
    <property type="molecule type" value="Genomic_DNA"/>
</dbReference>
<evidence type="ECO:0000313" key="9">
    <source>
        <dbReference type="EMBL" id="MDO6423013.1"/>
    </source>
</evidence>
<dbReference type="Gene3D" id="2.40.50.100">
    <property type="match status" value="1"/>
</dbReference>
<dbReference type="InterPro" id="IPR058792">
    <property type="entry name" value="Beta-barrel_RND_2"/>
</dbReference>
<feature type="domain" description="Heavy metal binding" evidence="4">
    <location>
        <begin position="48"/>
        <end position="74"/>
    </location>
</feature>
<dbReference type="GO" id="GO:0016020">
    <property type="term" value="C:membrane"/>
    <property type="evidence" value="ECO:0007669"/>
    <property type="project" value="InterPro"/>
</dbReference>
<evidence type="ECO:0000256" key="3">
    <source>
        <dbReference type="SAM" id="MobiDB-lite"/>
    </source>
</evidence>
<dbReference type="PANTHER" id="PTHR30097">
    <property type="entry name" value="CATION EFFLUX SYSTEM PROTEIN CUSB"/>
    <property type="match status" value="1"/>
</dbReference>
<feature type="region of interest" description="Disordered" evidence="3">
    <location>
        <begin position="493"/>
        <end position="564"/>
    </location>
</feature>
<dbReference type="Pfam" id="PF25919">
    <property type="entry name" value="BSH_CusB"/>
    <property type="match status" value="1"/>
</dbReference>
<dbReference type="FunFam" id="2.40.30.170:FF:000010">
    <property type="entry name" value="Efflux RND transporter periplasmic adaptor subunit"/>
    <property type="match status" value="1"/>
</dbReference>
<dbReference type="Pfam" id="PF19335">
    <property type="entry name" value="HMBD"/>
    <property type="match status" value="1"/>
</dbReference>
<dbReference type="Pfam" id="PF25954">
    <property type="entry name" value="Beta-barrel_RND_2"/>
    <property type="match status" value="1"/>
</dbReference>
<evidence type="ECO:0000256" key="2">
    <source>
        <dbReference type="ARBA" id="ARBA00022448"/>
    </source>
</evidence>
<dbReference type="NCBIfam" id="TIGR01730">
    <property type="entry name" value="RND_mfp"/>
    <property type="match status" value="1"/>
</dbReference>
<evidence type="ECO:0000259" key="8">
    <source>
        <dbReference type="Pfam" id="PF25975"/>
    </source>
</evidence>
<evidence type="ECO:0000256" key="1">
    <source>
        <dbReference type="ARBA" id="ARBA00009477"/>
    </source>
</evidence>
<dbReference type="InterPro" id="IPR051909">
    <property type="entry name" value="MFP_Cation_Efflux"/>
</dbReference>
<dbReference type="PANTHER" id="PTHR30097:SF15">
    <property type="entry name" value="CATION EFFLUX SYSTEM PROTEIN CUSB"/>
    <property type="match status" value="1"/>
</dbReference>
<dbReference type="Pfam" id="PF25869">
    <property type="entry name" value="3HB_CusB"/>
    <property type="match status" value="1"/>
</dbReference>
<dbReference type="Gene3D" id="2.40.420.20">
    <property type="match status" value="1"/>
</dbReference>
<evidence type="ECO:0000259" key="5">
    <source>
        <dbReference type="Pfam" id="PF25869"/>
    </source>
</evidence>
<dbReference type="Pfam" id="PF11604">
    <property type="entry name" value="CusF_Ec"/>
    <property type="match status" value="1"/>
</dbReference>
<protein>
    <submittedName>
        <fullName evidence="9">Efflux RND transporter periplasmic adaptor subunit</fullName>
    </submittedName>
</protein>
<keyword evidence="2" id="KW-0813">Transport</keyword>
<feature type="domain" description="CusB-like three alpha-helical bundle" evidence="5">
    <location>
        <begin position="164"/>
        <end position="211"/>
    </location>
</feature>
<dbReference type="GO" id="GO:0046914">
    <property type="term" value="F:transition metal ion binding"/>
    <property type="evidence" value="ECO:0007669"/>
    <property type="project" value="TreeGrafter"/>
</dbReference>
<feature type="domain" description="CzcB-like C-terminal circularly permuted SH3-like" evidence="8">
    <location>
        <begin position="334"/>
        <end position="392"/>
    </location>
</feature>
<reference evidence="9" key="1">
    <citation type="submission" date="2023-07" db="EMBL/GenBank/DDBJ databases">
        <title>Genome content predicts the carbon catabolic preferences of heterotrophic bacteria.</title>
        <authorList>
            <person name="Gralka M."/>
        </authorList>
    </citation>
    <scope>NUCLEOTIDE SEQUENCE</scope>
    <source>
        <strain evidence="9">I3M17_2</strain>
    </source>
</reference>
<dbReference type="InterPro" id="IPR021647">
    <property type="entry name" value="CusF_Ec"/>
</dbReference>
<dbReference type="Gene3D" id="2.40.30.170">
    <property type="match status" value="1"/>
</dbReference>
<sequence>MNMSDFLKPVTLIALAVGSITGGIITFTLSDGGDNESATASNEDKPLYWVAPMDPNYRRDKPGQSPMGMDLIPVYDNAKSANDAGPGTIKVEPHVVNNLGVRIATVEKKALKEKIFTVGYVKFDENKLIHIHPRVSGWVDKLYVKSTGDPVSAGQALYSLYSPELVNAQEELILALNRSNSRLIKAAEDRLNALQIPLSFIEKLRRNKSVEQSIVFFSPQDGVIDNLNIREGFYVQPGTTVFSIGALDKVWVEAEVFERQAALVKKGDRVTMNLDYLPGTTWDGNVDYIYPTLDSKTRTIRLRLKFDNAEKKLLPNMFAQVVIHSESNENLLLIPREALIQTGSQDRVVLALGEGSFKSIEVTTGREDQENVEILVGLDEGDKVVSSAQFLLDSESSKTSDFMRMSPERAAEQDKPESAWVAAVINEQVLDERTVSASHEAIEAWNMMAMTMNFSVSDDVDFNVLTPGTELHMEIKMGNSGMYEIIGTHIVSGGSMRSEEDKPSAEDLSDPNHDDMDHSKMDHSQMNHSEMDHSQMNHDGMEDYTVDHSKMDHSNHQQHSSGGE</sequence>
<dbReference type="InterPro" id="IPR058649">
    <property type="entry name" value="CzcB_C"/>
</dbReference>
<dbReference type="Gene3D" id="2.40.50.320">
    <property type="entry name" value="Copper binding periplasmic protein CusF"/>
    <property type="match status" value="1"/>
</dbReference>
<gene>
    <name evidence="9" type="ORF">Q4521_11055</name>
</gene>
<dbReference type="GO" id="GO:0060003">
    <property type="term" value="P:copper ion export"/>
    <property type="evidence" value="ECO:0007669"/>
    <property type="project" value="TreeGrafter"/>
</dbReference>
<evidence type="ECO:0000259" key="7">
    <source>
        <dbReference type="Pfam" id="PF25954"/>
    </source>
</evidence>
<dbReference type="GO" id="GO:0015679">
    <property type="term" value="P:plasma membrane copper ion transport"/>
    <property type="evidence" value="ECO:0007669"/>
    <property type="project" value="TreeGrafter"/>
</dbReference>
<dbReference type="InterPro" id="IPR045800">
    <property type="entry name" value="HMBD"/>
</dbReference>
<dbReference type="SUPFAM" id="SSF111369">
    <property type="entry name" value="HlyD-like secretion proteins"/>
    <property type="match status" value="1"/>
</dbReference>
<comment type="similarity">
    <text evidence="1">Belongs to the membrane fusion protein (MFP) (TC 8.A.1) family.</text>
</comment>
<feature type="domain" description="CusB-like barrel-sandwich hybrid" evidence="6">
    <location>
        <begin position="130"/>
        <end position="244"/>
    </location>
</feature>
<evidence type="ECO:0000259" key="4">
    <source>
        <dbReference type="Pfam" id="PF19335"/>
    </source>
</evidence>
<feature type="compositionally biased region" description="Basic and acidic residues" evidence="3">
    <location>
        <begin position="497"/>
        <end position="555"/>
    </location>
</feature>
<dbReference type="AlphaFoldDB" id="A0AAW7X935"/>